<feature type="non-terminal residue" evidence="2">
    <location>
        <position position="1"/>
    </location>
</feature>
<comment type="caution">
    <text evidence="2">The sequence shown here is derived from an EMBL/GenBank/DDBJ whole genome shotgun (WGS) entry which is preliminary data.</text>
</comment>
<feature type="region of interest" description="Disordered" evidence="1">
    <location>
        <begin position="19"/>
        <end position="59"/>
    </location>
</feature>
<dbReference type="Proteomes" id="UP001153148">
    <property type="component" value="Unassembled WGS sequence"/>
</dbReference>
<reference evidence="2" key="1">
    <citation type="submission" date="2021-03" db="EMBL/GenBank/DDBJ databases">
        <authorList>
            <person name="Tran Van P."/>
        </authorList>
    </citation>
    <scope>NUCLEOTIDE SEQUENCE</scope>
</reference>
<evidence type="ECO:0000313" key="3">
    <source>
        <dbReference type="Proteomes" id="UP001153148"/>
    </source>
</evidence>
<evidence type="ECO:0000313" key="2">
    <source>
        <dbReference type="EMBL" id="CAG2066466.1"/>
    </source>
</evidence>
<name>A0ABN7PH77_TIMPD</name>
<proteinExistence type="predicted"/>
<dbReference type="EMBL" id="CAJPIN010054577">
    <property type="protein sequence ID" value="CAG2066466.1"/>
    <property type="molecule type" value="Genomic_DNA"/>
</dbReference>
<organism evidence="2 3">
    <name type="scientific">Timema podura</name>
    <name type="common">Walking stick</name>
    <dbReference type="NCBI Taxonomy" id="61482"/>
    <lineage>
        <taxon>Eukaryota</taxon>
        <taxon>Metazoa</taxon>
        <taxon>Ecdysozoa</taxon>
        <taxon>Arthropoda</taxon>
        <taxon>Hexapoda</taxon>
        <taxon>Insecta</taxon>
        <taxon>Pterygota</taxon>
        <taxon>Neoptera</taxon>
        <taxon>Polyneoptera</taxon>
        <taxon>Phasmatodea</taxon>
        <taxon>Timematodea</taxon>
        <taxon>Timematoidea</taxon>
        <taxon>Timematidae</taxon>
        <taxon>Timema</taxon>
    </lineage>
</organism>
<feature type="compositionally biased region" description="Polar residues" evidence="1">
    <location>
        <begin position="19"/>
        <end position="41"/>
    </location>
</feature>
<gene>
    <name evidence="2" type="ORF">TPAB3V08_LOCUS13409</name>
</gene>
<sequence>IISHWLKLSLKRVASSTQRYQLTHEQSKPGNSHSTEMYQGNRTREGRIFSFNTDENEIR</sequence>
<feature type="non-terminal residue" evidence="2">
    <location>
        <position position="59"/>
    </location>
</feature>
<accession>A0ABN7PH77</accession>
<protein>
    <submittedName>
        <fullName evidence="2">Uncharacterized protein</fullName>
    </submittedName>
</protein>
<keyword evidence="3" id="KW-1185">Reference proteome</keyword>
<evidence type="ECO:0000256" key="1">
    <source>
        <dbReference type="SAM" id="MobiDB-lite"/>
    </source>
</evidence>